<gene>
    <name evidence="2" type="ORF">Xcaj_00420</name>
</gene>
<organism evidence="2 3">
    <name type="scientific">Xanthomonas axonopodis pv. cajani</name>
    <dbReference type="NCBI Taxonomy" id="487827"/>
    <lineage>
        <taxon>Bacteria</taxon>
        <taxon>Pseudomonadati</taxon>
        <taxon>Pseudomonadota</taxon>
        <taxon>Gammaproteobacteria</taxon>
        <taxon>Lysobacterales</taxon>
        <taxon>Lysobacteraceae</taxon>
        <taxon>Xanthomonas</taxon>
    </lineage>
</organism>
<feature type="transmembrane region" description="Helical" evidence="1">
    <location>
        <begin position="55"/>
        <end position="72"/>
    </location>
</feature>
<accession>A0ABX3MBT9</accession>
<keyword evidence="1" id="KW-1133">Transmembrane helix</keyword>
<proteinExistence type="predicted"/>
<name>A0ABX3MBT9_9XANT</name>
<reference evidence="2 3" key="1">
    <citation type="submission" date="2015-12" db="EMBL/GenBank/DDBJ databases">
        <authorList>
            <person name="Bansal K."/>
            <person name="Midha S."/>
            <person name="Patil P.B."/>
        </authorList>
    </citation>
    <scope>NUCLEOTIDE SEQUENCE [LARGE SCALE GENOMIC DNA]</scope>
    <source>
        <strain evidence="2 3">LMG558</strain>
    </source>
</reference>
<keyword evidence="1" id="KW-0472">Membrane</keyword>
<protein>
    <submittedName>
        <fullName evidence="2">Uncharacterized protein</fullName>
    </submittedName>
</protein>
<sequence length="73" mass="8170">MQATRYHTSIGRIAKCGVSHAIFFNTSQQMRMTGGCKVRLPVLIRTYASVRTRRAYEILIGVIAVLDVTSIIQ</sequence>
<keyword evidence="3" id="KW-1185">Reference proteome</keyword>
<evidence type="ECO:0000256" key="1">
    <source>
        <dbReference type="SAM" id="Phobius"/>
    </source>
</evidence>
<evidence type="ECO:0000313" key="3">
    <source>
        <dbReference type="Proteomes" id="UP000191089"/>
    </source>
</evidence>
<evidence type="ECO:0000313" key="2">
    <source>
        <dbReference type="EMBL" id="OOX13210.1"/>
    </source>
</evidence>
<dbReference type="EMBL" id="LOKQ01000247">
    <property type="protein sequence ID" value="OOX13210.1"/>
    <property type="molecule type" value="Genomic_DNA"/>
</dbReference>
<comment type="caution">
    <text evidence="2">The sequence shown here is derived from an EMBL/GenBank/DDBJ whole genome shotgun (WGS) entry which is preliminary data.</text>
</comment>
<keyword evidence="1" id="KW-0812">Transmembrane</keyword>
<dbReference type="Proteomes" id="UP000191089">
    <property type="component" value="Unassembled WGS sequence"/>
</dbReference>